<dbReference type="SMART" id="SM00100">
    <property type="entry name" value="cNMP"/>
    <property type="match status" value="1"/>
</dbReference>
<feature type="domain" description="Cyclic nucleotide-binding" evidence="11">
    <location>
        <begin position="708"/>
        <end position="823"/>
    </location>
</feature>
<evidence type="ECO:0000256" key="9">
    <source>
        <dbReference type="ARBA" id="ARBA00023201"/>
    </source>
</evidence>
<keyword evidence="7" id="KW-0406">Ion transport</keyword>
<dbReference type="Pfam" id="PF00027">
    <property type="entry name" value="cNMP_binding"/>
    <property type="match status" value="1"/>
</dbReference>
<feature type="transmembrane region" description="Helical" evidence="10">
    <location>
        <begin position="204"/>
        <end position="226"/>
    </location>
</feature>
<keyword evidence="2" id="KW-0813">Transport</keyword>
<dbReference type="InterPro" id="IPR018422">
    <property type="entry name" value="Cation/H_exchanger_CPA1"/>
</dbReference>
<organism evidence="12 13">
    <name type="scientific">Paralimibaculum aggregatum</name>
    <dbReference type="NCBI Taxonomy" id="3036245"/>
    <lineage>
        <taxon>Bacteria</taxon>
        <taxon>Pseudomonadati</taxon>
        <taxon>Pseudomonadota</taxon>
        <taxon>Alphaproteobacteria</taxon>
        <taxon>Rhodobacterales</taxon>
        <taxon>Paracoccaceae</taxon>
        <taxon>Paralimibaculum</taxon>
    </lineage>
</organism>
<comment type="caution">
    <text evidence="12">The sequence shown here is derived from an EMBL/GenBank/DDBJ whole genome shotgun (WGS) entry which is preliminary data.</text>
</comment>
<protein>
    <submittedName>
        <fullName evidence="12">Cation:proton antiporter</fullName>
    </submittedName>
</protein>
<evidence type="ECO:0000256" key="4">
    <source>
        <dbReference type="ARBA" id="ARBA00022692"/>
    </source>
</evidence>
<dbReference type="Pfam" id="PF00999">
    <property type="entry name" value="Na_H_Exchanger"/>
    <property type="match status" value="1"/>
</dbReference>
<dbReference type="InterPro" id="IPR014710">
    <property type="entry name" value="RmlC-like_jellyroll"/>
</dbReference>
<evidence type="ECO:0000313" key="12">
    <source>
        <dbReference type="EMBL" id="GMG81015.1"/>
    </source>
</evidence>
<dbReference type="RefSeq" id="WP_285669631.1">
    <property type="nucleotide sequence ID" value="NZ_BSYI01000001.1"/>
</dbReference>
<feature type="transmembrane region" description="Helical" evidence="10">
    <location>
        <begin position="172"/>
        <end position="192"/>
    </location>
</feature>
<accession>A0ABQ6LCA3</accession>
<dbReference type="PANTHER" id="PTHR10110">
    <property type="entry name" value="SODIUM/HYDROGEN EXCHANGER"/>
    <property type="match status" value="1"/>
</dbReference>
<proteinExistence type="predicted"/>
<evidence type="ECO:0000256" key="8">
    <source>
        <dbReference type="ARBA" id="ARBA00023136"/>
    </source>
</evidence>
<feature type="transmembrane region" description="Helical" evidence="10">
    <location>
        <begin position="6"/>
        <end position="22"/>
    </location>
</feature>
<keyword evidence="3" id="KW-1003">Cell membrane</keyword>
<feature type="transmembrane region" description="Helical" evidence="10">
    <location>
        <begin position="257"/>
        <end position="276"/>
    </location>
</feature>
<keyword evidence="9" id="KW-0739">Sodium transport</keyword>
<feature type="transmembrane region" description="Helical" evidence="10">
    <location>
        <begin position="321"/>
        <end position="340"/>
    </location>
</feature>
<dbReference type="InterPro" id="IPR000595">
    <property type="entry name" value="cNMP-bd_dom"/>
</dbReference>
<dbReference type="InterPro" id="IPR006153">
    <property type="entry name" value="Cation/H_exchanger_TM"/>
</dbReference>
<gene>
    <name evidence="12" type="ORF">LNKW23_02270</name>
</gene>
<sequence>MTILGYGVAALVGILLTAALAVPGSRALGIPLSVALAGIGLAYGFFTSILGYELAGGLLDTYDQWFVAQLALDSNSMLTALLPPLLFEMALAVNLRRLLDDVATILVMAILAVIAATAAVGLALWGVSDIDIVACLLLGAAVATTDPGAVITTFKEIGAPRRLLVILEGESLLNDAAAIAVFSLLIGVLSGVADVSALGLVGSFLYSFCAGAVIGIVVALAGARLYPQLGGSSMAEASVTVAVAYGAYLLAEQGFGASGVVAVVFAGLVTGSGAFVHMGPGNWPRVRGVWDQIGFWANAIILPLAATLVPGLLRDLEVDEVLLVGVIYVFALLARAWILFGVLPMLGRMRLAAPMSRPQKALVLWGGVRGGVTLVLALSIADMSVLGDDARVLAALAAAYAVATLMINASTLALATRLLGLDKLSPADLALRERIIAGSLDRVVRVVGELAKARDLEPAAIASVEEALGRQRAGMGEAAQGPARIPFGERLRLGLGIICGQEARLIRRAFEDGAIGPRATGALRLSAERIADAARIEGRDGYERAALTAASAPPAYRAAVFLHRNLTLDRPLRAQIELHFTKLLETDRVLRDLVHFAKETVAPMIGEDATANIVALLEARTRAVDTELEAISAQYPAYAFEMERMLITRSAIRRERQQYLKLFNDGVIGQELYQDLGRDLDIRERAVTRPPKLDLLLSPQDLIARVPIFAELTPAQRSFVARRLKTHFTVPGEIVLGRGQRGSEMYFVASGCLQAEGGTASAILKGGDFFGELALLRPYARRRSTVRSVTHCRLLVLTRRDFQRLARDDPSIEATIRQTVQRQLDQGYSRPTGPHGN</sequence>
<keyword evidence="4 10" id="KW-0812">Transmembrane</keyword>
<feature type="transmembrane region" description="Helical" evidence="10">
    <location>
        <begin position="361"/>
        <end position="381"/>
    </location>
</feature>
<feature type="transmembrane region" description="Helical" evidence="10">
    <location>
        <begin position="393"/>
        <end position="415"/>
    </location>
</feature>
<feature type="transmembrane region" description="Helical" evidence="10">
    <location>
        <begin position="34"/>
        <end position="55"/>
    </location>
</feature>
<comment type="subcellular location">
    <subcellularLocation>
        <location evidence="1">Cell membrane</location>
        <topology evidence="1">Multi-pass membrane protein</topology>
    </subcellularLocation>
</comment>
<dbReference type="Gene3D" id="6.10.140.1330">
    <property type="match status" value="1"/>
</dbReference>
<dbReference type="EMBL" id="BSYI01000001">
    <property type="protein sequence ID" value="GMG81015.1"/>
    <property type="molecule type" value="Genomic_DNA"/>
</dbReference>
<evidence type="ECO:0000256" key="1">
    <source>
        <dbReference type="ARBA" id="ARBA00004651"/>
    </source>
</evidence>
<evidence type="ECO:0000313" key="13">
    <source>
        <dbReference type="Proteomes" id="UP001239909"/>
    </source>
</evidence>
<dbReference type="Proteomes" id="UP001239909">
    <property type="component" value="Unassembled WGS sequence"/>
</dbReference>
<evidence type="ECO:0000256" key="5">
    <source>
        <dbReference type="ARBA" id="ARBA00022989"/>
    </source>
</evidence>
<dbReference type="SUPFAM" id="SSF51206">
    <property type="entry name" value="cAMP-binding domain-like"/>
    <property type="match status" value="1"/>
</dbReference>
<feature type="transmembrane region" description="Helical" evidence="10">
    <location>
        <begin position="233"/>
        <end position="251"/>
    </location>
</feature>
<reference evidence="12 13" key="1">
    <citation type="submission" date="2023-04" db="EMBL/GenBank/DDBJ databases">
        <title>Marinoamorphus aggregata gen. nov., sp. Nov., isolate from tissue of brittle star Ophioplocus japonicus.</title>
        <authorList>
            <person name="Kawano K."/>
            <person name="Sawayama S."/>
            <person name="Nakagawa S."/>
        </authorList>
    </citation>
    <scope>NUCLEOTIDE SEQUENCE [LARGE SCALE GENOMIC DNA]</scope>
    <source>
        <strain evidence="12 13">NKW23</strain>
    </source>
</reference>
<dbReference type="CDD" id="cd00038">
    <property type="entry name" value="CAP_ED"/>
    <property type="match status" value="1"/>
</dbReference>
<evidence type="ECO:0000256" key="6">
    <source>
        <dbReference type="ARBA" id="ARBA00023053"/>
    </source>
</evidence>
<evidence type="ECO:0000256" key="7">
    <source>
        <dbReference type="ARBA" id="ARBA00023065"/>
    </source>
</evidence>
<keyword evidence="6" id="KW-0915">Sodium</keyword>
<evidence type="ECO:0000256" key="3">
    <source>
        <dbReference type="ARBA" id="ARBA00022475"/>
    </source>
</evidence>
<keyword evidence="13" id="KW-1185">Reference proteome</keyword>
<dbReference type="Gene3D" id="2.60.120.10">
    <property type="entry name" value="Jelly Rolls"/>
    <property type="match status" value="1"/>
</dbReference>
<evidence type="ECO:0000256" key="2">
    <source>
        <dbReference type="ARBA" id="ARBA00022448"/>
    </source>
</evidence>
<feature type="transmembrane region" description="Helical" evidence="10">
    <location>
        <begin position="102"/>
        <end position="124"/>
    </location>
</feature>
<keyword evidence="8 10" id="KW-0472">Membrane</keyword>
<evidence type="ECO:0000256" key="10">
    <source>
        <dbReference type="SAM" id="Phobius"/>
    </source>
</evidence>
<feature type="transmembrane region" description="Helical" evidence="10">
    <location>
        <begin position="288"/>
        <end position="309"/>
    </location>
</feature>
<dbReference type="PROSITE" id="PS50042">
    <property type="entry name" value="CNMP_BINDING_3"/>
    <property type="match status" value="1"/>
</dbReference>
<name>A0ABQ6LCA3_9RHOB</name>
<dbReference type="InterPro" id="IPR018490">
    <property type="entry name" value="cNMP-bd_dom_sf"/>
</dbReference>
<keyword evidence="5 10" id="KW-1133">Transmembrane helix</keyword>
<evidence type="ECO:0000259" key="11">
    <source>
        <dbReference type="PROSITE" id="PS50042"/>
    </source>
</evidence>
<dbReference type="PANTHER" id="PTHR10110:SF86">
    <property type="entry name" value="SODIUM_HYDROGEN EXCHANGER 7"/>
    <property type="match status" value="1"/>
</dbReference>
<feature type="transmembrane region" description="Helical" evidence="10">
    <location>
        <begin position="130"/>
        <end position="151"/>
    </location>
</feature>